<proteinExistence type="predicted"/>
<dbReference type="Ensembl" id="ENSTMTT00000001289.1">
    <property type="protein sequence ID" value="ENSTMTP00000001251.1"/>
    <property type="gene ID" value="ENSTMTG00000001022.1"/>
</dbReference>
<dbReference type="InterPro" id="IPR012337">
    <property type="entry name" value="RNaseH-like_sf"/>
</dbReference>
<protein>
    <recommendedName>
        <fullName evidence="4">DUF4371 domain-containing protein</fullName>
    </recommendedName>
</protein>
<evidence type="ECO:0000313" key="2">
    <source>
        <dbReference type="Ensembl" id="ENSTMTP00000001251.1"/>
    </source>
</evidence>
<dbReference type="SUPFAM" id="SSF53098">
    <property type="entry name" value="Ribonuclease H-like"/>
    <property type="match status" value="1"/>
</dbReference>
<feature type="chain" id="PRO_5046100232" description="DUF4371 domain-containing protein" evidence="1">
    <location>
        <begin position="19"/>
        <end position="689"/>
    </location>
</feature>
<evidence type="ECO:0000256" key="1">
    <source>
        <dbReference type="SAM" id="SignalP"/>
    </source>
</evidence>
<dbReference type="Proteomes" id="UP000472274">
    <property type="component" value="Unplaced"/>
</dbReference>
<dbReference type="GeneTree" id="ENSGT00940000162903"/>
<evidence type="ECO:0000313" key="3">
    <source>
        <dbReference type="Proteomes" id="UP000472274"/>
    </source>
</evidence>
<accession>A0A674HW32</accession>
<evidence type="ECO:0008006" key="4">
    <source>
        <dbReference type="Google" id="ProtNLM"/>
    </source>
</evidence>
<dbReference type="AlphaFoldDB" id="A0A674HW32"/>
<keyword evidence="1" id="KW-0732">Signal</keyword>
<dbReference type="InParanoid" id="A0A674HW32"/>
<sequence length="689" mass="79005">MFLVLINRSCTCLVHALAENNDLNTENANDNFGDENILNVESSENVSAMEEDLHDCENVVPNSWTSEQAQYFLKKYNGLIIEGKKLGCSHCAKTAHLGVLGGKSLHISSEWQKCTIKASGTEKSSASFIKKKKNEGTFRIKLSFEKPLTTVIDKLTEKNIAITSKIFNIVYSLVKRNRPMSDMEDEVELQIKNETDLGNCLHSRFSAIRNVEHIAELIRKQIFSKIIENDSKICIIIDEASTISNKTVLVILLKCELQDSSPTVFLNLVELESTKAENIYNALRHMLTDTRFDTAYLKKNLIGFCSDGTSTMLGHKSGVATRLIQDFPNIIIWHCLNHRLQLALDDAINDINEISHFKIFLDKIYAIFHQLNKSQFELKQVSEELYIEIIKIGLVFGPRWASCSLRAVKAVWRAYPALYTYFSKNQKFSGMAKRLKNKEFLKDLALMIDILDEFALLSNALQARQLSLTKADKLIKRTIFEDNVRFKSLPRDKVIECIIEKMKARSLNKNHIKYKEDNLGHSHDTPKIVELFNVMDPTSWNIEEVRLPWKSGEEKVHELSKFIKFVVDLNDFRDYVENNIQSKNLPEPETIRKAKQIMNTIAISSAEAERAFLLMNIIYSDKRVNLTIKHISSFMTINSLGKPLSSWNPIPYVKSWMRSHRSTLDTRVHVSNTKDYGEDQEAIWKLLPN</sequence>
<dbReference type="PANTHER" id="PTHR46880">
    <property type="entry name" value="RAS-ASSOCIATING DOMAIN-CONTAINING PROTEIN"/>
    <property type="match status" value="1"/>
</dbReference>
<gene>
    <name evidence="2" type="primary">LOC113406423</name>
</gene>
<name>A0A674HW32_9SAUR</name>
<reference evidence="2" key="2">
    <citation type="submission" date="2025-09" db="UniProtKB">
        <authorList>
            <consortium name="Ensembl"/>
        </authorList>
    </citation>
    <scope>IDENTIFICATION</scope>
</reference>
<feature type="signal peptide" evidence="1">
    <location>
        <begin position="1"/>
        <end position="18"/>
    </location>
</feature>
<dbReference type="PANTHER" id="PTHR46880:SF8">
    <property type="entry name" value="E3 SUMO-PROTEIN LIGASE KIAA1586"/>
    <property type="match status" value="1"/>
</dbReference>
<reference evidence="2" key="1">
    <citation type="submission" date="2025-08" db="UniProtKB">
        <authorList>
            <consortium name="Ensembl"/>
        </authorList>
    </citation>
    <scope>IDENTIFICATION</scope>
</reference>
<dbReference type="GO" id="GO:0061665">
    <property type="term" value="F:SUMO ligase activity"/>
    <property type="evidence" value="ECO:0007669"/>
    <property type="project" value="TreeGrafter"/>
</dbReference>
<keyword evidence="3" id="KW-1185">Reference proteome</keyword>
<dbReference type="GO" id="GO:0016925">
    <property type="term" value="P:protein sumoylation"/>
    <property type="evidence" value="ECO:0007669"/>
    <property type="project" value="TreeGrafter"/>
</dbReference>
<organism evidence="2 3">
    <name type="scientific">Terrapene triunguis</name>
    <name type="common">Three-toed box turtle</name>
    <dbReference type="NCBI Taxonomy" id="2587831"/>
    <lineage>
        <taxon>Eukaryota</taxon>
        <taxon>Metazoa</taxon>
        <taxon>Chordata</taxon>
        <taxon>Craniata</taxon>
        <taxon>Vertebrata</taxon>
        <taxon>Euteleostomi</taxon>
        <taxon>Archelosauria</taxon>
        <taxon>Testudinata</taxon>
        <taxon>Testudines</taxon>
        <taxon>Cryptodira</taxon>
        <taxon>Durocryptodira</taxon>
        <taxon>Testudinoidea</taxon>
        <taxon>Emydidae</taxon>
        <taxon>Terrapene</taxon>
    </lineage>
</organism>